<organism evidence="1 2">
    <name type="scientific">Streptomyces mangrovisoli</name>
    <dbReference type="NCBI Taxonomy" id="1428628"/>
    <lineage>
        <taxon>Bacteria</taxon>
        <taxon>Bacillati</taxon>
        <taxon>Actinomycetota</taxon>
        <taxon>Actinomycetes</taxon>
        <taxon>Kitasatosporales</taxon>
        <taxon>Streptomycetaceae</taxon>
        <taxon>Streptomyces</taxon>
    </lineage>
</organism>
<reference evidence="1" key="1">
    <citation type="submission" date="2016-10" db="EMBL/GenBank/DDBJ databases">
        <title>Genome sequence of Streptomyces mangrovisoli MUSC 149.</title>
        <authorList>
            <person name="Lee L.-H."/>
            <person name="Ser H.-L."/>
        </authorList>
    </citation>
    <scope>NUCLEOTIDE SEQUENCE [LARGE SCALE GENOMIC DNA]</scope>
    <source>
        <strain evidence="1">MUSC 149</strain>
    </source>
</reference>
<evidence type="ECO:0000313" key="1">
    <source>
        <dbReference type="EMBL" id="OIJ64084.1"/>
    </source>
</evidence>
<sequence>MDVAAYGKDYDFYGDDAYSVVKIQRAARLTVKASPNPVKKGKALTVTGGLTRADWNTQKYAGYSGQSVKLQFRKIGTSTYTTVKTVKSASAGALKAAVTASVDGYWRWSYAGNSTTGTVKTAGTYIDVK</sequence>
<dbReference type="RefSeq" id="WP_052742896.1">
    <property type="nucleotide sequence ID" value="NZ_LAVA02000088.1"/>
</dbReference>
<gene>
    <name evidence="1" type="ORF">WN71_030605</name>
</gene>
<keyword evidence="2" id="KW-1185">Reference proteome</keyword>
<dbReference type="EMBL" id="LAVA02000088">
    <property type="protein sequence ID" value="OIJ64084.1"/>
    <property type="molecule type" value="Genomic_DNA"/>
</dbReference>
<accession>A0A1J4NR57</accession>
<evidence type="ECO:0008006" key="3">
    <source>
        <dbReference type="Google" id="ProtNLM"/>
    </source>
</evidence>
<comment type="caution">
    <text evidence="1">The sequence shown here is derived from an EMBL/GenBank/DDBJ whole genome shotgun (WGS) entry which is preliminary data.</text>
</comment>
<evidence type="ECO:0000313" key="2">
    <source>
        <dbReference type="Proteomes" id="UP000034196"/>
    </source>
</evidence>
<proteinExistence type="predicted"/>
<dbReference type="Proteomes" id="UP000034196">
    <property type="component" value="Unassembled WGS sequence"/>
</dbReference>
<dbReference type="AlphaFoldDB" id="A0A1J4NR57"/>
<protein>
    <recommendedName>
        <fullName evidence="3">Calcium-binding protein</fullName>
    </recommendedName>
</protein>
<dbReference type="OrthoDB" id="3296851at2"/>
<name>A0A1J4NR57_9ACTN</name>